<keyword evidence="2" id="KW-0808">Transferase</keyword>
<protein>
    <submittedName>
        <fullName evidence="2">Class I SAM-dependent methyltransferase</fullName>
    </submittedName>
</protein>
<dbReference type="PANTHER" id="PTHR43464:SF92">
    <property type="entry name" value="SLR1071 PROTEIN"/>
    <property type="match status" value="1"/>
</dbReference>
<dbReference type="Proteomes" id="UP000823823">
    <property type="component" value="Unassembled WGS sequence"/>
</dbReference>
<dbReference type="SUPFAM" id="SSF53335">
    <property type="entry name" value="S-adenosyl-L-methionine-dependent methyltransferases"/>
    <property type="match status" value="1"/>
</dbReference>
<dbReference type="Pfam" id="PF08242">
    <property type="entry name" value="Methyltransf_12"/>
    <property type="match status" value="1"/>
</dbReference>
<evidence type="ECO:0000313" key="3">
    <source>
        <dbReference type="Proteomes" id="UP000823823"/>
    </source>
</evidence>
<dbReference type="GO" id="GO:0008168">
    <property type="term" value="F:methyltransferase activity"/>
    <property type="evidence" value="ECO:0007669"/>
    <property type="project" value="UniProtKB-KW"/>
</dbReference>
<proteinExistence type="predicted"/>
<organism evidence="2 3">
    <name type="scientific">Candidatus Brachybacterium merdavium</name>
    <dbReference type="NCBI Taxonomy" id="2838513"/>
    <lineage>
        <taxon>Bacteria</taxon>
        <taxon>Bacillati</taxon>
        <taxon>Actinomycetota</taxon>
        <taxon>Actinomycetes</taxon>
        <taxon>Micrococcales</taxon>
        <taxon>Dermabacteraceae</taxon>
        <taxon>Brachybacterium</taxon>
    </lineage>
</organism>
<dbReference type="InterPro" id="IPR013217">
    <property type="entry name" value="Methyltransf_12"/>
</dbReference>
<dbReference type="AlphaFoldDB" id="A0A9D2LD38"/>
<dbReference type="EMBL" id="DWZH01000042">
    <property type="protein sequence ID" value="HJB10105.1"/>
    <property type="molecule type" value="Genomic_DNA"/>
</dbReference>
<dbReference type="PANTHER" id="PTHR43464">
    <property type="entry name" value="METHYLTRANSFERASE"/>
    <property type="match status" value="1"/>
</dbReference>
<gene>
    <name evidence="2" type="ORF">H9786_06185</name>
</gene>
<comment type="caution">
    <text evidence="2">The sequence shown here is derived from an EMBL/GenBank/DDBJ whole genome shotgun (WGS) entry which is preliminary data.</text>
</comment>
<sequence>MNIRATSNPLVRAAGHWLERVNDRHPWSHNDHFHPWILRSLPAAPTRVLDVGCGRGELVGALIPRAGLVEGIDPDAAMAYATATRFRSEPRVHIARRTLTEQAGDPARAGQYDAVTMVASLHHMDTATALAEASALLRPGGRLLIVTLTRPRTRADHAWDVLSALMNPLIGLVKHPRLVRPTDRQAEPAAAAPPVRDPQLTIDDLREAAAELLPGARIRRRQGFRVTLSWRKPVT</sequence>
<reference evidence="2" key="1">
    <citation type="journal article" date="2021" name="PeerJ">
        <title>Extensive microbial diversity within the chicken gut microbiome revealed by metagenomics and culture.</title>
        <authorList>
            <person name="Gilroy R."/>
            <person name="Ravi A."/>
            <person name="Getino M."/>
            <person name="Pursley I."/>
            <person name="Horton D.L."/>
            <person name="Alikhan N.F."/>
            <person name="Baker D."/>
            <person name="Gharbi K."/>
            <person name="Hall N."/>
            <person name="Watson M."/>
            <person name="Adriaenssens E.M."/>
            <person name="Foster-Nyarko E."/>
            <person name="Jarju S."/>
            <person name="Secka A."/>
            <person name="Antonio M."/>
            <person name="Oren A."/>
            <person name="Chaudhuri R.R."/>
            <person name="La Ragione R."/>
            <person name="Hildebrand F."/>
            <person name="Pallen M.J."/>
        </authorList>
    </citation>
    <scope>NUCLEOTIDE SEQUENCE</scope>
    <source>
        <strain evidence="2">ChiHjej13B12-24818</strain>
    </source>
</reference>
<keyword evidence="2" id="KW-0489">Methyltransferase</keyword>
<accession>A0A9D2LD38</accession>
<reference evidence="2" key="2">
    <citation type="submission" date="2021-04" db="EMBL/GenBank/DDBJ databases">
        <authorList>
            <person name="Gilroy R."/>
        </authorList>
    </citation>
    <scope>NUCLEOTIDE SEQUENCE</scope>
    <source>
        <strain evidence="2">ChiHjej13B12-24818</strain>
    </source>
</reference>
<feature type="domain" description="Methyltransferase type 12" evidence="1">
    <location>
        <begin position="49"/>
        <end position="143"/>
    </location>
</feature>
<dbReference type="InterPro" id="IPR029063">
    <property type="entry name" value="SAM-dependent_MTases_sf"/>
</dbReference>
<evidence type="ECO:0000259" key="1">
    <source>
        <dbReference type="Pfam" id="PF08242"/>
    </source>
</evidence>
<evidence type="ECO:0000313" key="2">
    <source>
        <dbReference type="EMBL" id="HJB10105.1"/>
    </source>
</evidence>
<dbReference type="Gene3D" id="3.40.50.150">
    <property type="entry name" value="Vaccinia Virus protein VP39"/>
    <property type="match status" value="1"/>
</dbReference>
<dbReference type="CDD" id="cd02440">
    <property type="entry name" value="AdoMet_MTases"/>
    <property type="match status" value="1"/>
</dbReference>
<name>A0A9D2LD38_9MICO</name>
<dbReference type="GO" id="GO:0032259">
    <property type="term" value="P:methylation"/>
    <property type="evidence" value="ECO:0007669"/>
    <property type="project" value="UniProtKB-KW"/>
</dbReference>